<dbReference type="InterPro" id="IPR029428">
    <property type="entry name" value="MCRIP"/>
</dbReference>
<protein>
    <recommendedName>
        <fullName evidence="9">Protein FAM195A</fullName>
    </recommendedName>
</protein>
<organism evidence="7 8">
    <name type="scientific">Eumeta variegata</name>
    <name type="common">Bagworm moth</name>
    <name type="synonym">Eumeta japonica</name>
    <dbReference type="NCBI Taxonomy" id="151549"/>
    <lineage>
        <taxon>Eukaryota</taxon>
        <taxon>Metazoa</taxon>
        <taxon>Ecdysozoa</taxon>
        <taxon>Arthropoda</taxon>
        <taxon>Hexapoda</taxon>
        <taxon>Insecta</taxon>
        <taxon>Pterygota</taxon>
        <taxon>Neoptera</taxon>
        <taxon>Endopterygota</taxon>
        <taxon>Lepidoptera</taxon>
        <taxon>Glossata</taxon>
        <taxon>Ditrysia</taxon>
        <taxon>Tineoidea</taxon>
        <taxon>Psychidae</taxon>
        <taxon>Oiketicinae</taxon>
        <taxon>Eumeta</taxon>
    </lineage>
</organism>
<evidence type="ECO:0000256" key="6">
    <source>
        <dbReference type="SAM" id="MobiDB-lite"/>
    </source>
</evidence>
<dbReference type="OrthoDB" id="8170061at2759"/>
<dbReference type="EMBL" id="BGZK01000860">
    <property type="protein sequence ID" value="GBP63125.1"/>
    <property type="molecule type" value="Genomic_DNA"/>
</dbReference>
<keyword evidence="8" id="KW-1185">Reference proteome</keyword>
<name>A0A4C1XLM6_EUMVA</name>
<dbReference type="Pfam" id="PF14799">
    <property type="entry name" value="FAM195"/>
    <property type="match status" value="1"/>
</dbReference>
<dbReference type="GO" id="GO:0010494">
    <property type="term" value="C:cytoplasmic stress granule"/>
    <property type="evidence" value="ECO:0007669"/>
    <property type="project" value="UniProtKB-SubCell"/>
</dbReference>
<dbReference type="Proteomes" id="UP000299102">
    <property type="component" value="Unassembled WGS sequence"/>
</dbReference>
<keyword evidence="4" id="KW-0963">Cytoplasm</keyword>
<keyword evidence="5" id="KW-0539">Nucleus</keyword>
<evidence type="ECO:0008006" key="9">
    <source>
        <dbReference type="Google" id="ProtNLM"/>
    </source>
</evidence>
<evidence type="ECO:0000256" key="4">
    <source>
        <dbReference type="ARBA" id="ARBA00022490"/>
    </source>
</evidence>
<proteinExistence type="inferred from homology"/>
<feature type="region of interest" description="Disordered" evidence="6">
    <location>
        <begin position="1"/>
        <end position="39"/>
    </location>
</feature>
<evidence type="ECO:0000313" key="8">
    <source>
        <dbReference type="Proteomes" id="UP000299102"/>
    </source>
</evidence>
<comment type="caution">
    <text evidence="7">The sequence shown here is derived from an EMBL/GenBank/DDBJ whole genome shotgun (WGS) entry which is preliminary data.</text>
</comment>
<comment type="similarity">
    <text evidence="3">Belongs to the MCRIP family.</text>
</comment>
<evidence type="ECO:0000313" key="7">
    <source>
        <dbReference type="EMBL" id="GBP63125.1"/>
    </source>
</evidence>
<evidence type="ECO:0000256" key="3">
    <source>
        <dbReference type="ARBA" id="ARBA00010821"/>
    </source>
</evidence>
<dbReference type="GO" id="GO:0005634">
    <property type="term" value="C:nucleus"/>
    <property type="evidence" value="ECO:0007669"/>
    <property type="project" value="UniProtKB-SubCell"/>
</dbReference>
<reference evidence="7 8" key="1">
    <citation type="journal article" date="2019" name="Commun. Biol.">
        <title>The bagworm genome reveals a unique fibroin gene that provides high tensile strength.</title>
        <authorList>
            <person name="Kono N."/>
            <person name="Nakamura H."/>
            <person name="Ohtoshi R."/>
            <person name="Tomita M."/>
            <person name="Numata K."/>
            <person name="Arakawa K."/>
        </authorList>
    </citation>
    <scope>NUCLEOTIDE SEQUENCE [LARGE SCALE GENOMIC DNA]</scope>
</reference>
<comment type="subcellular location">
    <subcellularLocation>
        <location evidence="2">Cytoplasm</location>
        <location evidence="2">Stress granule</location>
    </subcellularLocation>
    <subcellularLocation>
        <location evidence="1">Nucleus</location>
    </subcellularLocation>
</comment>
<gene>
    <name evidence="7" type="ORF">EVAR_50056_1</name>
</gene>
<evidence type="ECO:0000256" key="1">
    <source>
        <dbReference type="ARBA" id="ARBA00004123"/>
    </source>
</evidence>
<accession>A0A4C1XLM6</accession>
<evidence type="ECO:0000256" key="2">
    <source>
        <dbReference type="ARBA" id="ARBA00004210"/>
    </source>
</evidence>
<evidence type="ECO:0000256" key="5">
    <source>
        <dbReference type="ARBA" id="ARBA00023242"/>
    </source>
</evidence>
<sequence>MYDRGYAGNGRALAGKRHGGGARLSPPNTTPQYNSQPQNTQHDDLIHYIYESWNKVTRELERGSEDAKYYQDAPRQPANFRPFNLEEWCQRRQQQQNIGRRLRS</sequence>
<feature type="compositionally biased region" description="Polar residues" evidence="6">
    <location>
        <begin position="26"/>
        <end position="39"/>
    </location>
</feature>
<dbReference type="AlphaFoldDB" id="A0A4C1XLM6"/>